<dbReference type="AlphaFoldDB" id="A0AAD7B243"/>
<evidence type="ECO:0000313" key="3">
    <source>
        <dbReference type="Proteomes" id="UP001221142"/>
    </source>
</evidence>
<evidence type="ECO:0000313" key="2">
    <source>
        <dbReference type="EMBL" id="KAJ7608377.1"/>
    </source>
</evidence>
<keyword evidence="1" id="KW-0812">Transmembrane</keyword>
<name>A0AAD7B243_9AGAR</name>
<proteinExistence type="predicted"/>
<evidence type="ECO:0000256" key="1">
    <source>
        <dbReference type="SAM" id="Phobius"/>
    </source>
</evidence>
<sequence>MSSSDGASRSAGDRFDCGLVTQQSALAGQSARQPRHASSFLASDIDLESTAQHAFGVPPWATNTVTGILLSLSPTCVIISVDLSEAPYPSYLLWAIVLGCIQYIPELLLFLVPRRRVSATQYFGYSLDRRSRHCVTGNCSKNQKFWVLLASHSQRAQGTHTRPPIMPAAFSMSNSARGSHRLGLPCVHTGPEEKGPGDGAEALRDECESGKLRICTHGQNLLPELGGDVEVEVHGKSEP</sequence>
<accession>A0AAD7B243</accession>
<keyword evidence="1" id="KW-0472">Membrane</keyword>
<comment type="caution">
    <text evidence="2">The sequence shown here is derived from an EMBL/GenBank/DDBJ whole genome shotgun (WGS) entry which is preliminary data.</text>
</comment>
<feature type="transmembrane region" description="Helical" evidence="1">
    <location>
        <begin position="91"/>
        <end position="112"/>
    </location>
</feature>
<keyword evidence="1" id="KW-1133">Transmembrane helix</keyword>
<keyword evidence="3" id="KW-1185">Reference proteome</keyword>
<dbReference type="EMBL" id="JARKIF010000045">
    <property type="protein sequence ID" value="KAJ7608377.1"/>
    <property type="molecule type" value="Genomic_DNA"/>
</dbReference>
<organism evidence="2 3">
    <name type="scientific">Roridomyces roridus</name>
    <dbReference type="NCBI Taxonomy" id="1738132"/>
    <lineage>
        <taxon>Eukaryota</taxon>
        <taxon>Fungi</taxon>
        <taxon>Dikarya</taxon>
        <taxon>Basidiomycota</taxon>
        <taxon>Agaricomycotina</taxon>
        <taxon>Agaricomycetes</taxon>
        <taxon>Agaricomycetidae</taxon>
        <taxon>Agaricales</taxon>
        <taxon>Marasmiineae</taxon>
        <taxon>Mycenaceae</taxon>
        <taxon>Roridomyces</taxon>
    </lineage>
</organism>
<protein>
    <submittedName>
        <fullName evidence="2">Uncharacterized protein</fullName>
    </submittedName>
</protein>
<gene>
    <name evidence="2" type="ORF">FB45DRAFT_1010988</name>
</gene>
<dbReference type="Proteomes" id="UP001221142">
    <property type="component" value="Unassembled WGS sequence"/>
</dbReference>
<reference evidence="2" key="1">
    <citation type="submission" date="2023-03" db="EMBL/GenBank/DDBJ databases">
        <title>Massive genome expansion in bonnet fungi (Mycena s.s.) driven by repeated elements and novel gene families across ecological guilds.</title>
        <authorList>
            <consortium name="Lawrence Berkeley National Laboratory"/>
            <person name="Harder C.B."/>
            <person name="Miyauchi S."/>
            <person name="Viragh M."/>
            <person name="Kuo A."/>
            <person name="Thoen E."/>
            <person name="Andreopoulos B."/>
            <person name="Lu D."/>
            <person name="Skrede I."/>
            <person name="Drula E."/>
            <person name="Henrissat B."/>
            <person name="Morin E."/>
            <person name="Kohler A."/>
            <person name="Barry K."/>
            <person name="LaButti K."/>
            <person name="Morin E."/>
            <person name="Salamov A."/>
            <person name="Lipzen A."/>
            <person name="Mereny Z."/>
            <person name="Hegedus B."/>
            <person name="Baldrian P."/>
            <person name="Stursova M."/>
            <person name="Weitz H."/>
            <person name="Taylor A."/>
            <person name="Grigoriev I.V."/>
            <person name="Nagy L.G."/>
            <person name="Martin F."/>
            <person name="Kauserud H."/>
        </authorList>
    </citation>
    <scope>NUCLEOTIDE SEQUENCE</scope>
    <source>
        <strain evidence="2">9284</strain>
    </source>
</reference>